<dbReference type="HOGENOM" id="CLU_032377_1_0_6"/>
<dbReference type="STRING" id="335284.Pcryo_0623"/>
<dbReference type="Proteomes" id="UP000002425">
    <property type="component" value="Chromosome"/>
</dbReference>
<dbReference type="KEGG" id="pcr:Pcryo_0623"/>
<dbReference type="Gene3D" id="3.40.50.2000">
    <property type="entry name" value="Glycogen Phosphorylase B"/>
    <property type="match status" value="2"/>
</dbReference>
<keyword evidence="3" id="KW-1185">Reference proteome</keyword>
<dbReference type="EMBL" id="CP000323">
    <property type="protein sequence ID" value="ABE74406.1"/>
    <property type="molecule type" value="Genomic_DNA"/>
</dbReference>
<evidence type="ECO:0000313" key="2">
    <source>
        <dbReference type="EMBL" id="ABE74406.1"/>
    </source>
</evidence>
<dbReference type="GO" id="GO:0016757">
    <property type="term" value="F:glycosyltransferase activity"/>
    <property type="evidence" value="ECO:0007669"/>
    <property type="project" value="UniProtKB-ARBA"/>
</dbReference>
<reference evidence="2" key="1">
    <citation type="submission" date="2006-03" db="EMBL/GenBank/DDBJ databases">
        <title>Complete sequence of chromosome of Psychrobacter cryohalolentis K5.</title>
        <authorList>
            <consortium name="US DOE Joint Genome Institute"/>
            <person name="Copeland A."/>
            <person name="Lucas S."/>
            <person name="Lapidus A."/>
            <person name="Barry K."/>
            <person name="Detter J.C."/>
            <person name="Glavina del Rio T."/>
            <person name="Hammon N."/>
            <person name="Israni S."/>
            <person name="Dalin E."/>
            <person name="Tice H."/>
            <person name="Pitluck S."/>
            <person name="Brettin T."/>
            <person name="Bruce D."/>
            <person name="Han C."/>
            <person name="Tapia R."/>
            <person name="Sims D.R."/>
            <person name="Gilna P."/>
            <person name="Schmutz J."/>
            <person name="Larimer F."/>
            <person name="Land M."/>
            <person name="Hauser L."/>
            <person name="Kyrpides N."/>
            <person name="Kim E."/>
            <person name="Richardson P."/>
        </authorList>
    </citation>
    <scope>NUCLEOTIDE SEQUENCE</scope>
    <source>
        <strain evidence="2">K5</strain>
    </source>
</reference>
<evidence type="ECO:0000259" key="1">
    <source>
        <dbReference type="Pfam" id="PF13439"/>
    </source>
</evidence>
<proteinExistence type="predicted"/>
<dbReference type="SUPFAM" id="SSF53756">
    <property type="entry name" value="UDP-Glycosyltransferase/glycogen phosphorylase"/>
    <property type="match status" value="1"/>
</dbReference>
<evidence type="ECO:0000313" key="3">
    <source>
        <dbReference type="Proteomes" id="UP000002425"/>
    </source>
</evidence>
<feature type="domain" description="Glycosyltransferase subfamily 4-like N-terminal" evidence="1">
    <location>
        <begin position="91"/>
        <end position="199"/>
    </location>
</feature>
<sequence>MGHDVTVLTTPKPQKSSDMPMSYEGFKAHEIPVPLLSTYSLRKAESLKALVGDEVLNEPTKTPWFKRSVFFLSQKYGMFYGCRFPDFTDLWTPNATKWAINESWDLVVSTGGPYTVHRVGLAIKKKNPNTKWIVDWRDLWTDNHLFPGFPIFEHYERNLENRFHKYADLITTVSKPLANKIQSKVRSKVEVVYNGYDLEDFEALSDKPYFPKDDMIRIVYTGSIYKGKQDPSPLFRAIANLKKSIRLNPDSLKVFFAGNNSDVTSLASEYDVEEFCEYLGFLPREDALRAQRDANILLFLEFEAPGITGVLTGKIFEYLATKKYILGVGATEETSTGQLIVSSGHGSVVGKDVKLISQTIKNWIEYGVPDISLFGKDIVEEFSRKIQAENVLAFLDKA</sequence>
<dbReference type="Pfam" id="PF13439">
    <property type="entry name" value="Glyco_transf_4"/>
    <property type="match status" value="1"/>
</dbReference>
<name>Q1QD47_PSYCK</name>
<dbReference type="InterPro" id="IPR028098">
    <property type="entry name" value="Glyco_trans_4-like_N"/>
</dbReference>
<protein>
    <recommendedName>
        <fullName evidence="1">Glycosyltransferase subfamily 4-like N-terminal domain-containing protein</fullName>
    </recommendedName>
</protein>
<organism evidence="2 3">
    <name type="scientific">Psychrobacter cryohalolentis (strain ATCC BAA-1226 / DSM 17306 / VKM B-2378 / K5)</name>
    <dbReference type="NCBI Taxonomy" id="335284"/>
    <lineage>
        <taxon>Bacteria</taxon>
        <taxon>Pseudomonadati</taxon>
        <taxon>Pseudomonadota</taxon>
        <taxon>Gammaproteobacteria</taxon>
        <taxon>Moraxellales</taxon>
        <taxon>Moraxellaceae</taxon>
        <taxon>Psychrobacter</taxon>
    </lineage>
</organism>
<accession>Q1QD47</accession>
<gene>
    <name evidence="2" type="ordered locus">Pcryo_0623</name>
</gene>
<dbReference type="AlphaFoldDB" id="Q1QD47"/>
<dbReference type="eggNOG" id="COG0438">
    <property type="taxonomic scope" value="Bacteria"/>
</dbReference>